<evidence type="ECO:0000256" key="1">
    <source>
        <dbReference type="ARBA" id="ARBA00000312"/>
    </source>
</evidence>
<evidence type="ECO:0000256" key="14">
    <source>
        <dbReference type="ARBA" id="ARBA00022840"/>
    </source>
</evidence>
<gene>
    <name evidence="19" type="ORF">IU449_18450</name>
</gene>
<evidence type="ECO:0000313" key="20">
    <source>
        <dbReference type="Proteomes" id="UP000707731"/>
    </source>
</evidence>
<protein>
    <recommendedName>
        <fullName evidence="16">Adenosylcobinamide kinase</fullName>
        <ecNumber evidence="8">2.7.1.156</ecNumber>
        <ecNumber evidence="9">2.7.7.62</ecNumber>
    </recommendedName>
    <alternativeName>
        <fullName evidence="17">Adenosylcobinamide-phosphate guanylyltransferase</fullName>
    </alternativeName>
</protein>
<organism evidence="19 20">
    <name type="scientific">Nocardia higoensis</name>
    <dbReference type="NCBI Taxonomy" id="228599"/>
    <lineage>
        <taxon>Bacteria</taxon>
        <taxon>Bacillati</taxon>
        <taxon>Actinomycetota</taxon>
        <taxon>Actinomycetes</taxon>
        <taxon>Mycobacteriales</taxon>
        <taxon>Nocardiaceae</taxon>
        <taxon>Nocardia</taxon>
    </lineage>
</organism>
<evidence type="ECO:0000256" key="17">
    <source>
        <dbReference type="ARBA" id="ARBA00030571"/>
    </source>
</evidence>
<dbReference type="EMBL" id="JADLQN010000003">
    <property type="protein sequence ID" value="MBF6356501.1"/>
    <property type="molecule type" value="Genomic_DNA"/>
</dbReference>
<evidence type="ECO:0000256" key="8">
    <source>
        <dbReference type="ARBA" id="ARBA00012016"/>
    </source>
</evidence>
<comment type="function">
    <text evidence="4">Catalyzes ATP-dependent phosphorylation of adenosylcobinamide and addition of GMP to adenosylcobinamide phosphate.</text>
</comment>
<dbReference type="CDD" id="cd00544">
    <property type="entry name" value="CobU"/>
    <property type="match status" value="1"/>
</dbReference>
<evidence type="ECO:0000256" key="12">
    <source>
        <dbReference type="ARBA" id="ARBA00022741"/>
    </source>
</evidence>
<comment type="catalytic activity">
    <reaction evidence="2">
        <text>adenosylcob(III)inamide phosphate + GTP + H(+) = adenosylcob(III)inamide-GDP + diphosphate</text>
        <dbReference type="Rhea" id="RHEA:22712"/>
        <dbReference type="ChEBI" id="CHEBI:15378"/>
        <dbReference type="ChEBI" id="CHEBI:33019"/>
        <dbReference type="ChEBI" id="CHEBI:37565"/>
        <dbReference type="ChEBI" id="CHEBI:58502"/>
        <dbReference type="ChEBI" id="CHEBI:60487"/>
        <dbReference type="EC" id="2.7.7.62"/>
    </reaction>
</comment>
<dbReference type="InterPro" id="IPR036866">
    <property type="entry name" value="RibonucZ/Hydroxyglut_hydro"/>
</dbReference>
<evidence type="ECO:0000256" key="11">
    <source>
        <dbReference type="ARBA" id="ARBA00022679"/>
    </source>
</evidence>
<comment type="similarity">
    <text evidence="7">Belongs to the CobU/CobP family.</text>
</comment>
<dbReference type="InterPro" id="IPR001279">
    <property type="entry name" value="Metallo-B-lactamas"/>
</dbReference>
<comment type="caution">
    <text evidence="19">The sequence shown here is derived from an EMBL/GenBank/DDBJ whole genome shotgun (WGS) entry which is preliminary data.</text>
</comment>
<keyword evidence="14" id="KW-0067">ATP-binding</keyword>
<evidence type="ECO:0000256" key="7">
    <source>
        <dbReference type="ARBA" id="ARBA00007490"/>
    </source>
</evidence>
<proteinExistence type="inferred from homology"/>
<keyword evidence="11" id="KW-0808">Transferase</keyword>
<accession>A0ABS0DDI6</accession>
<feature type="domain" description="Metallo-beta-lactamase" evidence="18">
    <location>
        <begin position="35"/>
        <end position="206"/>
    </location>
</feature>
<comment type="pathway">
    <text evidence="6">Cofactor biosynthesis; adenosylcobalamin biosynthesis; adenosylcobalamin from cob(II)yrinate a,c-diamide: step 5/7.</text>
</comment>
<keyword evidence="13 19" id="KW-0418">Kinase</keyword>
<evidence type="ECO:0000256" key="3">
    <source>
        <dbReference type="ARBA" id="ARBA00001522"/>
    </source>
</evidence>
<dbReference type="EC" id="2.7.1.156" evidence="8"/>
<comment type="pathway">
    <text evidence="5">Cofactor biosynthesis; adenosylcobalamin biosynthesis; adenosylcobalamin from cob(II)yrinate a,c-diamide: step 6/7.</text>
</comment>
<dbReference type="EC" id="2.7.7.62" evidence="9"/>
<dbReference type="InterPro" id="IPR027417">
    <property type="entry name" value="P-loop_NTPase"/>
</dbReference>
<sequence>MEIVLLGTGAADGWPSPFCRCESCRDAAARNQIRGQTAALVDDVLLLDCGPEAPRAAVRLGRTLADVRHILLTHAHPDHLDPQVLLFRSWIDTGHDLEVIGPADAIDACRRWVGPQDQVRFTPVRVGDRISAGSYEVTVLPARHRVFHDGDSVLYDITAPDGARVLWACDTGPWPDSWFEAVRDAAYDAVFLEETFGDRSELSDQHLGLPEFGDMLTGLRDAAAVTEKTDVLAVHLGHHNPPIEELERRLRTHGARPGYDGEVVRAGLPPRPAAHRTLVLGGVRSGKSRHAEDLLGSHAAVTYVATGGTRDGDAEWAQRVAVHRERRPASWTTLETGNVTTVLATATQPLLIDCLGTWLTARLDAHKVWEGADLAPVHADIDDLVVAWRACDVPVIAVSNEVGSGVVPASASGRLFRDLLGTLNSRVAAASESVVLVVAGIPVPLR</sequence>
<comment type="catalytic activity">
    <reaction evidence="3">
        <text>adenosylcob(III)inamide + GTP = adenosylcob(III)inamide phosphate + GDP + H(+)</text>
        <dbReference type="Rhea" id="RHEA:15765"/>
        <dbReference type="ChEBI" id="CHEBI:2480"/>
        <dbReference type="ChEBI" id="CHEBI:15378"/>
        <dbReference type="ChEBI" id="CHEBI:37565"/>
        <dbReference type="ChEBI" id="CHEBI:58189"/>
        <dbReference type="ChEBI" id="CHEBI:58502"/>
        <dbReference type="EC" id="2.7.1.156"/>
    </reaction>
</comment>
<keyword evidence="19" id="KW-0548">Nucleotidyltransferase</keyword>
<dbReference type="Pfam" id="PF12706">
    <property type="entry name" value="Lactamase_B_2"/>
    <property type="match status" value="1"/>
</dbReference>
<dbReference type="Pfam" id="PF02283">
    <property type="entry name" value="CobU"/>
    <property type="match status" value="1"/>
</dbReference>
<dbReference type="PANTHER" id="PTHR34848:SF1">
    <property type="entry name" value="BIFUNCTIONAL ADENOSYLCOBALAMIN BIOSYNTHESIS PROTEIN COBU"/>
    <property type="match status" value="1"/>
</dbReference>
<evidence type="ECO:0000256" key="16">
    <source>
        <dbReference type="ARBA" id="ARBA00029570"/>
    </source>
</evidence>
<evidence type="ECO:0000256" key="2">
    <source>
        <dbReference type="ARBA" id="ARBA00000711"/>
    </source>
</evidence>
<dbReference type="Gene3D" id="3.40.50.300">
    <property type="entry name" value="P-loop containing nucleotide triphosphate hydrolases"/>
    <property type="match status" value="1"/>
</dbReference>
<dbReference type="GO" id="GO:0016779">
    <property type="term" value="F:nucleotidyltransferase activity"/>
    <property type="evidence" value="ECO:0007669"/>
    <property type="project" value="UniProtKB-KW"/>
</dbReference>
<evidence type="ECO:0000256" key="15">
    <source>
        <dbReference type="ARBA" id="ARBA00023134"/>
    </source>
</evidence>
<evidence type="ECO:0000313" key="19">
    <source>
        <dbReference type="EMBL" id="MBF6356501.1"/>
    </source>
</evidence>
<evidence type="ECO:0000256" key="13">
    <source>
        <dbReference type="ARBA" id="ARBA00022777"/>
    </source>
</evidence>
<dbReference type="SUPFAM" id="SSF56281">
    <property type="entry name" value="Metallo-hydrolase/oxidoreductase"/>
    <property type="match status" value="1"/>
</dbReference>
<evidence type="ECO:0000256" key="10">
    <source>
        <dbReference type="ARBA" id="ARBA00022573"/>
    </source>
</evidence>
<dbReference type="SUPFAM" id="SSF52540">
    <property type="entry name" value="P-loop containing nucleoside triphosphate hydrolases"/>
    <property type="match status" value="1"/>
</dbReference>
<evidence type="ECO:0000256" key="9">
    <source>
        <dbReference type="ARBA" id="ARBA00012523"/>
    </source>
</evidence>
<dbReference type="RefSeq" id="WP_195003368.1">
    <property type="nucleotide sequence ID" value="NZ_JADLQN010000003.1"/>
</dbReference>
<dbReference type="GO" id="GO:0016301">
    <property type="term" value="F:kinase activity"/>
    <property type="evidence" value="ECO:0007669"/>
    <property type="project" value="UniProtKB-KW"/>
</dbReference>
<keyword evidence="12" id="KW-0547">Nucleotide-binding</keyword>
<reference evidence="19 20" key="1">
    <citation type="submission" date="2020-10" db="EMBL/GenBank/DDBJ databases">
        <title>Identification of Nocardia species via Next-generation sequencing and recognition of intraspecies genetic diversity.</title>
        <authorList>
            <person name="Li P."/>
            <person name="Li P."/>
            <person name="Lu B."/>
        </authorList>
    </citation>
    <scope>NUCLEOTIDE SEQUENCE [LARGE SCALE GENOMIC DNA]</scope>
    <source>
        <strain evidence="19 20">BJ06-0143</strain>
    </source>
</reference>
<evidence type="ECO:0000259" key="18">
    <source>
        <dbReference type="SMART" id="SM00849"/>
    </source>
</evidence>
<dbReference type="Gene3D" id="3.60.15.10">
    <property type="entry name" value="Ribonuclease Z/Hydroxyacylglutathione hydrolase-like"/>
    <property type="match status" value="1"/>
</dbReference>
<dbReference type="Proteomes" id="UP000707731">
    <property type="component" value="Unassembled WGS sequence"/>
</dbReference>
<evidence type="ECO:0000256" key="5">
    <source>
        <dbReference type="ARBA" id="ARBA00004692"/>
    </source>
</evidence>
<dbReference type="SMART" id="SM00849">
    <property type="entry name" value="Lactamase_B"/>
    <property type="match status" value="1"/>
</dbReference>
<keyword evidence="15" id="KW-0342">GTP-binding</keyword>
<keyword evidence="10" id="KW-0169">Cobalamin biosynthesis</keyword>
<evidence type="ECO:0000256" key="6">
    <source>
        <dbReference type="ARBA" id="ARBA00005159"/>
    </source>
</evidence>
<keyword evidence="20" id="KW-1185">Reference proteome</keyword>
<evidence type="ECO:0000256" key="4">
    <source>
        <dbReference type="ARBA" id="ARBA00003889"/>
    </source>
</evidence>
<dbReference type="InterPro" id="IPR003203">
    <property type="entry name" value="CobU/CobP"/>
</dbReference>
<comment type="catalytic activity">
    <reaction evidence="1">
        <text>adenosylcob(III)inamide + ATP = adenosylcob(III)inamide phosphate + ADP + H(+)</text>
        <dbReference type="Rhea" id="RHEA:15769"/>
        <dbReference type="ChEBI" id="CHEBI:2480"/>
        <dbReference type="ChEBI" id="CHEBI:15378"/>
        <dbReference type="ChEBI" id="CHEBI:30616"/>
        <dbReference type="ChEBI" id="CHEBI:58502"/>
        <dbReference type="ChEBI" id="CHEBI:456216"/>
        <dbReference type="EC" id="2.7.1.156"/>
    </reaction>
</comment>
<name>A0ABS0DDI6_9NOCA</name>
<dbReference type="PANTHER" id="PTHR34848">
    <property type="match status" value="1"/>
</dbReference>